<protein>
    <submittedName>
        <fullName evidence="1">Uncharacterized protein</fullName>
    </submittedName>
</protein>
<accession>A0ABD2VZN1</accession>
<dbReference type="AlphaFoldDB" id="A0ABD2VZN1"/>
<name>A0ABD2VZN1_9HYME</name>
<evidence type="ECO:0000313" key="1">
    <source>
        <dbReference type="EMBL" id="KAL3385857.1"/>
    </source>
</evidence>
<comment type="caution">
    <text evidence="1">The sequence shown here is derived from an EMBL/GenBank/DDBJ whole genome shotgun (WGS) entry which is preliminary data.</text>
</comment>
<dbReference type="Proteomes" id="UP001627154">
    <property type="component" value="Unassembled WGS sequence"/>
</dbReference>
<evidence type="ECO:0000313" key="2">
    <source>
        <dbReference type="Proteomes" id="UP001627154"/>
    </source>
</evidence>
<sequence length="83" mass="9854">MCYNENYNGETINETSETKNLQYLRCLQENTIYTLEQPCYLQNNLSILINKSGIKTFFHNNNANVPKNYNNHIKKLKNKTIFF</sequence>
<keyword evidence="2" id="KW-1185">Reference proteome</keyword>
<dbReference type="EMBL" id="JBJJXI010000151">
    <property type="protein sequence ID" value="KAL3385857.1"/>
    <property type="molecule type" value="Genomic_DNA"/>
</dbReference>
<organism evidence="1 2">
    <name type="scientific">Trichogramma kaykai</name>
    <dbReference type="NCBI Taxonomy" id="54128"/>
    <lineage>
        <taxon>Eukaryota</taxon>
        <taxon>Metazoa</taxon>
        <taxon>Ecdysozoa</taxon>
        <taxon>Arthropoda</taxon>
        <taxon>Hexapoda</taxon>
        <taxon>Insecta</taxon>
        <taxon>Pterygota</taxon>
        <taxon>Neoptera</taxon>
        <taxon>Endopterygota</taxon>
        <taxon>Hymenoptera</taxon>
        <taxon>Apocrita</taxon>
        <taxon>Proctotrupomorpha</taxon>
        <taxon>Chalcidoidea</taxon>
        <taxon>Trichogrammatidae</taxon>
        <taxon>Trichogramma</taxon>
    </lineage>
</organism>
<reference evidence="1 2" key="1">
    <citation type="journal article" date="2024" name="bioRxiv">
        <title>A reference genome for Trichogramma kaykai: A tiny desert-dwelling parasitoid wasp with competing sex-ratio distorters.</title>
        <authorList>
            <person name="Culotta J."/>
            <person name="Lindsey A.R."/>
        </authorList>
    </citation>
    <scope>NUCLEOTIDE SEQUENCE [LARGE SCALE GENOMIC DNA]</scope>
    <source>
        <strain evidence="1 2">KSX58</strain>
    </source>
</reference>
<gene>
    <name evidence="1" type="ORF">TKK_018591</name>
</gene>
<proteinExistence type="predicted"/>